<evidence type="ECO:0000256" key="3">
    <source>
        <dbReference type="ARBA" id="ARBA00022475"/>
    </source>
</evidence>
<keyword evidence="3 9" id="KW-1003">Cell membrane</keyword>
<keyword evidence="7 9" id="KW-0811">Translocation</keyword>
<proteinExistence type="inferred from homology"/>
<protein>
    <recommendedName>
        <fullName evidence="9">Protein translocase subunit SecE</fullName>
    </recommendedName>
</protein>
<dbReference type="InterPro" id="IPR001901">
    <property type="entry name" value="Translocase_SecE/Sec61-g"/>
</dbReference>
<dbReference type="Gene3D" id="1.20.5.1030">
    <property type="entry name" value="Preprotein translocase secy subunit"/>
    <property type="match status" value="1"/>
</dbReference>
<keyword evidence="5 9" id="KW-0653">Protein transport</keyword>
<evidence type="ECO:0000313" key="10">
    <source>
        <dbReference type="EMBL" id="OPG14902.1"/>
    </source>
</evidence>
<dbReference type="PANTHER" id="PTHR33910">
    <property type="entry name" value="PROTEIN TRANSLOCASE SUBUNIT SECE"/>
    <property type="match status" value="1"/>
</dbReference>
<keyword evidence="4 9" id="KW-0812">Transmembrane</keyword>
<dbReference type="Proteomes" id="UP000190229">
    <property type="component" value="Unassembled WGS sequence"/>
</dbReference>
<evidence type="ECO:0000256" key="2">
    <source>
        <dbReference type="ARBA" id="ARBA00022448"/>
    </source>
</evidence>
<comment type="similarity">
    <text evidence="9">Belongs to the SecE/SEC61-gamma family.</text>
</comment>
<keyword evidence="2 9" id="KW-0813">Transport</keyword>
<evidence type="ECO:0000256" key="6">
    <source>
        <dbReference type="ARBA" id="ARBA00022989"/>
    </source>
</evidence>
<dbReference type="InterPro" id="IPR038379">
    <property type="entry name" value="SecE_sf"/>
</dbReference>
<keyword evidence="11" id="KW-1185">Reference proteome</keyword>
<dbReference type="GO" id="GO:0043952">
    <property type="term" value="P:protein transport by the Sec complex"/>
    <property type="evidence" value="ECO:0007669"/>
    <property type="project" value="UniProtKB-UniRule"/>
</dbReference>
<gene>
    <name evidence="9" type="primary">secE</name>
    <name evidence="10" type="ORF">B2M26_14715</name>
</gene>
<dbReference type="NCBIfam" id="TIGR00964">
    <property type="entry name" value="secE_bact"/>
    <property type="match status" value="1"/>
</dbReference>
<reference evidence="10 11" key="1">
    <citation type="submission" date="2017-02" db="EMBL/GenBank/DDBJ databases">
        <title>Draft genome of Acidibacillus ferrooxidans Huett2.</title>
        <authorList>
            <person name="Schopf S."/>
        </authorList>
    </citation>
    <scope>NUCLEOTIDE SEQUENCE [LARGE SCALE GENOMIC DNA]</scope>
    <source>
        <strain evidence="10 11">Huett2</strain>
    </source>
</reference>
<dbReference type="GO" id="GO:0008320">
    <property type="term" value="F:protein transmembrane transporter activity"/>
    <property type="evidence" value="ECO:0007669"/>
    <property type="project" value="UniProtKB-UniRule"/>
</dbReference>
<keyword evidence="6 9" id="KW-1133">Transmembrane helix</keyword>
<sequence>MLTVWNSRNIASSATVTRCTAKRADHRLLSEKDGGEAFVSSTPSEEGRPLPQPFSYFRGVYAELKKVRWPNRKEMVRYTTTVVVVCVILFVLTYAFDLLVTKLFQLIGIGS</sequence>
<dbReference type="GO" id="GO:0009306">
    <property type="term" value="P:protein secretion"/>
    <property type="evidence" value="ECO:0007669"/>
    <property type="project" value="UniProtKB-UniRule"/>
</dbReference>
<keyword evidence="8 9" id="KW-0472">Membrane</keyword>
<dbReference type="EMBL" id="MWPS01000047">
    <property type="protein sequence ID" value="OPG14902.1"/>
    <property type="molecule type" value="Genomic_DNA"/>
</dbReference>
<organism evidence="10 11">
    <name type="scientific">Ferroacidibacillus organovorans</name>
    <dbReference type="NCBI Taxonomy" id="1765683"/>
    <lineage>
        <taxon>Bacteria</taxon>
        <taxon>Bacillati</taxon>
        <taxon>Bacillota</taxon>
        <taxon>Bacilli</taxon>
        <taxon>Bacillales</taxon>
        <taxon>Alicyclobacillaceae</taxon>
        <taxon>Ferroacidibacillus</taxon>
    </lineage>
</organism>
<dbReference type="PROSITE" id="PS01067">
    <property type="entry name" value="SECE_SEC61G"/>
    <property type="match status" value="1"/>
</dbReference>
<dbReference type="GO" id="GO:0006605">
    <property type="term" value="P:protein targeting"/>
    <property type="evidence" value="ECO:0007669"/>
    <property type="project" value="UniProtKB-UniRule"/>
</dbReference>
<dbReference type="Pfam" id="PF00584">
    <property type="entry name" value="SecE"/>
    <property type="match status" value="1"/>
</dbReference>
<evidence type="ECO:0000256" key="8">
    <source>
        <dbReference type="ARBA" id="ARBA00023136"/>
    </source>
</evidence>
<dbReference type="AlphaFoldDB" id="A0A1V4EPT2"/>
<evidence type="ECO:0000256" key="5">
    <source>
        <dbReference type="ARBA" id="ARBA00022927"/>
    </source>
</evidence>
<evidence type="ECO:0000256" key="4">
    <source>
        <dbReference type="ARBA" id="ARBA00022692"/>
    </source>
</evidence>
<dbReference type="InterPro" id="IPR005807">
    <property type="entry name" value="SecE_bac"/>
</dbReference>
<comment type="caution">
    <text evidence="10">The sequence shown here is derived from an EMBL/GenBank/DDBJ whole genome shotgun (WGS) entry which is preliminary data.</text>
</comment>
<dbReference type="GO" id="GO:0065002">
    <property type="term" value="P:intracellular protein transmembrane transport"/>
    <property type="evidence" value="ECO:0007669"/>
    <property type="project" value="UniProtKB-UniRule"/>
</dbReference>
<feature type="transmembrane region" description="Helical" evidence="9">
    <location>
        <begin position="75"/>
        <end position="96"/>
    </location>
</feature>
<evidence type="ECO:0000256" key="9">
    <source>
        <dbReference type="HAMAP-Rule" id="MF_00422"/>
    </source>
</evidence>
<comment type="function">
    <text evidence="9">Essential subunit of the Sec protein translocation channel SecYEG. Clamps together the 2 halves of SecY. May contact the channel plug during translocation.</text>
</comment>
<comment type="subcellular location">
    <subcellularLocation>
        <location evidence="9">Cell membrane</location>
        <topology evidence="9">Single-pass membrane protein</topology>
    </subcellularLocation>
    <subcellularLocation>
        <location evidence="1">Membrane</location>
    </subcellularLocation>
</comment>
<dbReference type="GO" id="GO:0005886">
    <property type="term" value="C:plasma membrane"/>
    <property type="evidence" value="ECO:0007669"/>
    <property type="project" value="UniProtKB-SubCell"/>
</dbReference>
<dbReference type="PANTHER" id="PTHR33910:SF1">
    <property type="entry name" value="PROTEIN TRANSLOCASE SUBUNIT SECE"/>
    <property type="match status" value="1"/>
</dbReference>
<comment type="subunit">
    <text evidence="9">Component of the Sec protein translocase complex. Heterotrimer consisting of SecY, SecE and SecG subunits. The heterotrimers can form oligomers, although 1 heterotrimer is thought to be able to translocate proteins. Interacts with the ribosome. Interacts with SecDF, and other proteins may be involved. Interacts with SecA.</text>
</comment>
<dbReference type="HAMAP" id="MF_00422">
    <property type="entry name" value="SecE"/>
    <property type="match status" value="1"/>
</dbReference>
<name>A0A1V4EPT2_9BACL</name>
<evidence type="ECO:0000313" key="11">
    <source>
        <dbReference type="Proteomes" id="UP000190229"/>
    </source>
</evidence>
<accession>A0A1V4EPT2</accession>
<evidence type="ECO:0000256" key="7">
    <source>
        <dbReference type="ARBA" id="ARBA00023010"/>
    </source>
</evidence>
<evidence type="ECO:0000256" key="1">
    <source>
        <dbReference type="ARBA" id="ARBA00004370"/>
    </source>
</evidence>